<keyword evidence="4" id="KW-0175">Coiled coil</keyword>
<dbReference type="Proteomes" id="UP000050969">
    <property type="component" value="Unassembled WGS sequence"/>
</dbReference>
<evidence type="ECO:0000256" key="3">
    <source>
        <dbReference type="ARBA" id="ARBA00013368"/>
    </source>
</evidence>
<sequence length="1034" mass="114207">MRFTKLHLQYFGPYRDTTIDFTEFSEAPVFLISGQTGSGKTTIFDALVYALYGKTAGEERDGSEMRSKFATASDHTAVTLMFDHQELTYQLTRQPEQWVAKKRGDGLTKRPAKVELSVMRDGQEIDAFTKANTVAKEISDILPLDDTQFRQIVLLPQGDFRKFLDANSNDKEKLLRDLFGTGIYDQWTQALKQQAKNQQAASAKQLTRAELLRDQFNWAEAPDQTVPLADVAPLMTDELEQQQQTVTTLTATATAKALTLKNAQHALQDGQQLQAAFVERDQAKHQLAELDAQAETIQAQQARVDQLLAVERHRGQYEQRQQAQQEQTSLTQAIAQTQATYEQAQKRQAELQATQQQLADQADARQAQETRLTQLQQTQQAYQAVQTETAHVAELTQHRTTLQQQATQNADQQQATQQAIEATQAALTALQLPNQEATLQAQTLFVAQWQQQYRDLAAGVDQLDTLAQRQATTITALEAAKSALKKADQHYQELRDIQLRAQIASLVDQLSPNSPCPVCGSLDHPHPAVVAEAAVTQAEVDAADHERQAAQTQVTTMTTSLDSIAQEMATLQESQTARERALTTAQDEQADLFAFTSDLQLAPLNRQLKATEKTVSDVRQQHTELTATLADLTSKLNGLQTDAAQLQTKLATLDRDLAEATTTLTMHRENLPDLGRTLPEIESELDQVSQDVTAAKLAVTTNQNDLADVSVTLAETKATLAQQQERHTALQTQIAQLTADFDRALADAQIDSDDFVALLAQLPELPTMQQQLQAYHDQQVQLTTQLEQAVKRIADREPVDLASMQQALDDADAAQQSAQQALYQAQEQLRHDTQTAKELAALMAEQQSAMAAAAELQGLIDVMAGTGQQKISLERYVLQTYLQQVLTVANQRLSVLTQSRYQFVLHTEAGSLRNHSGLEIDVYDDQIGETRSVHTLSGGESFIAALSLALALGEVIQEESGGIHIDALFVDEGFGSLDTDSLAIALEALETIEGQDRLIGIISHVNELRTGIRDQLNVEPVGDGTSRVRVRHLI</sequence>
<dbReference type="PATRIC" id="fig|1293598.4.peg.2395"/>
<dbReference type="SUPFAM" id="SSF52540">
    <property type="entry name" value="P-loop containing nucleoside triphosphate hydrolases"/>
    <property type="match status" value="1"/>
</dbReference>
<protein>
    <recommendedName>
        <fullName evidence="3">Nuclease SbcCD subunit C</fullName>
    </recommendedName>
</protein>
<evidence type="ECO:0000313" key="7">
    <source>
        <dbReference type="Proteomes" id="UP000050969"/>
    </source>
</evidence>
<evidence type="ECO:0000259" key="5">
    <source>
        <dbReference type="Pfam" id="PF13476"/>
    </source>
</evidence>
<organism evidence="6 7">
    <name type="scientific">Lacticaseibacillus saniviri JCM 17471 = DSM 24301</name>
    <dbReference type="NCBI Taxonomy" id="1293598"/>
    <lineage>
        <taxon>Bacteria</taxon>
        <taxon>Bacillati</taxon>
        <taxon>Bacillota</taxon>
        <taxon>Bacilli</taxon>
        <taxon>Lactobacillales</taxon>
        <taxon>Lactobacillaceae</taxon>
        <taxon>Lacticaseibacillus</taxon>
    </lineage>
</organism>
<reference evidence="6 7" key="1">
    <citation type="journal article" date="2015" name="Genome Announc.">
        <title>Expanding the biotechnology potential of lactobacilli through comparative genomics of 213 strains and associated genera.</title>
        <authorList>
            <person name="Sun Z."/>
            <person name="Harris H.M."/>
            <person name="McCann A."/>
            <person name="Guo C."/>
            <person name="Argimon S."/>
            <person name="Zhang W."/>
            <person name="Yang X."/>
            <person name="Jeffery I.B."/>
            <person name="Cooney J.C."/>
            <person name="Kagawa T.F."/>
            <person name="Liu W."/>
            <person name="Song Y."/>
            <person name="Salvetti E."/>
            <person name="Wrobel A."/>
            <person name="Rasinkangas P."/>
            <person name="Parkhill J."/>
            <person name="Rea M.C."/>
            <person name="O'Sullivan O."/>
            <person name="Ritari J."/>
            <person name="Douillard F.P."/>
            <person name="Paul Ross R."/>
            <person name="Yang R."/>
            <person name="Briner A.E."/>
            <person name="Felis G.E."/>
            <person name="de Vos W.M."/>
            <person name="Barrangou R."/>
            <person name="Klaenhammer T.R."/>
            <person name="Caufield P.W."/>
            <person name="Cui Y."/>
            <person name="Zhang H."/>
            <person name="O'Toole P.W."/>
        </authorList>
    </citation>
    <scope>NUCLEOTIDE SEQUENCE [LARGE SCALE GENOMIC DNA]</scope>
    <source>
        <strain evidence="6 7">DSM 24301</strain>
    </source>
</reference>
<gene>
    <name evidence="6" type="ORF">IV56_GL002292</name>
</gene>
<dbReference type="Pfam" id="PF13558">
    <property type="entry name" value="SbcC_Walker_B"/>
    <property type="match status" value="1"/>
</dbReference>
<feature type="domain" description="Rad50/SbcC-type AAA" evidence="5">
    <location>
        <begin position="5"/>
        <end position="204"/>
    </location>
</feature>
<dbReference type="Gene3D" id="1.10.287.1490">
    <property type="match status" value="1"/>
</dbReference>
<dbReference type="InterPro" id="IPR027417">
    <property type="entry name" value="P-loop_NTPase"/>
</dbReference>
<comment type="caution">
    <text evidence="6">The sequence shown here is derived from an EMBL/GenBank/DDBJ whole genome shotgun (WGS) entry which is preliminary data.</text>
</comment>
<dbReference type="AlphaFoldDB" id="A0A0R2MV98"/>
<dbReference type="InterPro" id="IPR025662">
    <property type="entry name" value="Sigma_54_int_dom_ATP-bd_1"/>
</dbReference>
<name>A0A0R2MV98_9LACO</name>
<dbReference type="GO" id="GO:0016887">
    <property type="term" value="F:ATP hydrolysis activity"/>
    <property type="evidence" value="ECO:0007669"/>
    <property type="project" value="InterPro"/>
</dbReference>
<feature type="coiled-coil region" evidence="4">
    <location>
        <begin position="713"/>
        <end position="740"/>
    </location>
</feature>
<keyword evidence="7" id="KW-1185">Reference proteome</keyword>
<feature type="coiled-coil region" evidence="4">
    <location>
        <begin position="629"/>
        <end position="663"/>
    </location>
</feature>
<dbReference type="EMBL" id="JQCE01000064">
    <property type="protein sequence ID" value="KRO15523.1"/>
    <property type="molecule type" value="Genomic_DNA"/>
</dbReference>
<comment type="subunit">
    <text evidence="2">Heterodimer of SbcC and SbcD.</text>
</comment>
<dbReference type="GO" id="GO:0006302">
    <property type="term" value="P:double-strand break repair"/>
    <property type="evidence" value="ECO:0007669"/>
    <property type="project" value="InterPro"/>
</dbReference>
<evidence type="ECO:0000256" key="2">
    <source>
        <dbReference type="ARBA" id="ARBA00011322"/>
    </source>
</evidence>
<dbReference type="Gene3D" id="3.40.50.300">
    <property type="entry name" value="P-loop containing nucleotide triphosphate hydrolases"/>
    <property type="match status" value="2"/>
</dbReference>
<evidence type="ECO:0000256" key="4">
    <source>
        <dbReference type="SAM" id="Coils"/>
    </source>
</evidence>
<dbReference type="InterPro" id="IPR038729">
    <property type="entry name" value="Rad50/SbcC_AAA"/>
</dbReference>
<dbReference type="PANTHER" id="PTHR32114:SF2">
    <property type="entry name" value="ABC TRANSPORTER ABCH.3"/>
    <property type="match status" value="1"/>
</dbReference>
<proteinExistence type="inferred from homology"/>
<dbReference type="STRING" id="1293598.IV56_GL002292"/>
<dbReference type="Pfam" id="PF13476">
    <property type="entry name" value="AAA_23"/>
    <property type="match status" value="1"/>
</dbReference>
<evidence type="ECO:0000256" key="1">
    <source>
        <dbReference type="ARBA" id="ARBA00006930"/>
    </source>
</evidence>
<accession>A0A0R2MV98</accession>
<dbReference type="SUPFAM" id="SSF57997">
    <property type="entry name" value="Tropomyosin"/>
    <property type="match status" value="1"/>
</dbReference>
<dbReference type="PROSITE" id="PS00675">
    <property type="entry name" value="SIGMA54_INTERACT_1"/>
    <property type="match status" value="1"/>
</dbReference>
<dbReference type="PANTHER" id="PTHR32114">
    <property type="entry name" value="ABC TRANSPORTER ABCH.3"/>
    <property type="match status" value="1"/>
</dbReference>
<evidence type="ECO:0000313" key="6">
    <source>
        <dbReference type="EMBL" id="KRO15523.1"/>
    </source>
</evidence>
<comment type="similarity">
    <text evidence="1">Belongs to the SMC family. SbcC subfamily.</text>
</comment>
<dbReference type="RefSeq" id="WP_056993279.1">
    <property type="nucleotide sequence ID" value="NZ_JQCE01000064.1"/>
</dbReference>
<feature type="coiled-coil region" evidence="4">
    <location>
        <begin position="273"/>
        <end position="378"/>
    </location>
</feature>